<keyword evidence="1" id="KW-0472">Membrane</keyword>
<proteinExistence type="predicted"/>
<protein>
    <recommendedName>
        <fullName evidence="4">DUF5683 domain-containing protein</fullName>
    </recommendedName>
</protein>
<dbReference type="EMBL" id="BLXZ01000006">
    <property type="protein sequence ID" value="GFO69387.1"/>
    <property type="molecule type" value="Genomic_DNA"/>
</dbReference>
<sequence>MKKSLKGALLSALVFPGLGQLWLKRRLSGTVLLLTTLAALAVISAKLTDRAYRMVEQAEAEGGAVDLFAVARAAQAASFADRSIRVAWLVLMVAWLVGVLHAYLAGKQLEREQQEERQEGGGR</sequence>
<dbReference type="AlphaFoldDB" id="A0A6V8NC73"/>
<gene>
    <name evidence="2" type="ORF">GMLC_29660</name>
</gene>
<accession>A0A6V8NC73</accession>
<keyword evidence="3" id="KW-1185">Reference proteome</keyword>
<reference evidence="3" key="1">
    <citation type="submission" date="2020-06" db="EMBL/GenBank/DDBJ databases">
        <title>Draft genomic sequecing of Geomonas sp. Red745.</title>
        <authorList>
            <person name="Itoh H."/>
            <person name="Xu Z.X."/>
            <person name="Ushijima N."/>
            <person name="Masuda Y."/>
            <person name="Shiratori Y."/>
            <person name="Senoo K."/>
        </authorList>
    </citation>
    <scope>NUCLEOTIDE SEQUENCE [LARGE SCALE GENOMIC DNA]</scope>
    <source>
        <strain evidence="3">Red745</strain>
    </source>
</reference>
<keyword evidence="1" id="KW-1133">Transmembrane helix</keyword>
<name>A0A6V8NC73_9BACT</name>
<feature type="transmembrane region" description="Helical" evidence="1">
    <location>
        <begin position="29"/>
        <end position="47"/>
    </location>
</feature>
<evidence type="ECO:0000313" key="3">
    <source>
        <dbReference type="Proteomes" id="UP000587586"/>
    </source>
</evidence>
<evidence type="ECO:0000256" key="1">
    <source>
        <dbReference type="SAM" id="Phobius"/>
    </source>
</evidence>
<evidence type="ECO:0000313" key="2">
    <source>
        <dbReference type="EMBL" id="GFO69387.1"/>
    </source>
</evidence>
<dbReference type="Proteomes" id="UP000587586">
    <property type="component" value="Unassembled WGS sequence"/>
</dbReference>
<keyword evidence="1" id="KW-0812">Transmembrane</keyword>
<feature type="transmembrane region" description="Helical" evidence="1">
    <location>
        <begin position="86"/>
        <end position="104"/>
    </location>
</feature>
<comment type="caution">
    <text evidence="2">The sequence shown here is derived from an EMBL/GenBank/DDBJ whole genome shotgun (WGS) entry which is preliminary data.</text>
</comment>
<dbReference type="RefSeq" id="WP_183361976.1">
    <property type="nucleotide sequence ID" value="NZ_BLXZ01000006.1"/>
</dbReference>
<evidence type="ECO:0008006" key="4">
    <source>
        <dbReference type="Google" id="ProtNLM"/>
    </source>
</evidence>
<organism evidence="2 3">
    <name type="scientific">Geomonas limicola</name>
    <dbReference type="NCBI Taxonomy" id="2740186"/>
    <lineage>
        <taxon>Bacteria</taxon>
        <taxon>Pseudomonadati</taxon>
        <taxon>Thermodesulfobacteriota</taxon>
        <taxon>Desulfuromonadia</taxon>
        <taxon>Geobacterales</taxon>
        <taxon>Geobacteraceae</taxon>
        <taxon>Geomonas</taxon>
    </lineage>
</organism>